<keyword evidence="5 7" id="KW-0472">Membrane</keyword>
<evidence type="ECO:0000313" key="9">
    <source>
        <dbReference type="EMBL" id="KAE8379420.1"/>
    </source>
</evidence>
<dbReference type="InterPro" id="IPR000620">
    <property type="entry name" value="EamA_dom"/>
</dbReference>
<keyword evidence="3" id="KW-0256">Endoplasmic reticulum</keyword>
<feature type="region of interest" description="Disordered" evidence="6">
    <location>
        <begin position="1"/>
        <end position="80"/>
    </location>
</feature>
<evidence type="ECO:0000259" key="8">
    <source>
        <dbReference type="Pfam" id="PF00892"/>
    </source>
</evidence>
<feature type="compositionally biased region" description="Basic and acidic residues" evidence="6">
    <location>
        <begin position="46"/>
        <end position="58"/>
    </location>
</feature>
<dbReference type="Proteomes" id="UP000326198">
    <property type="component" value="Unassembled WGS sequence"/>
</dbReference>
<feature type="transmembrane region" description="Helical" evidence="7">
    <location>
        <begin position="223"/>
        <end position="241"/>
    </location>
</feature>
<evidence type="ECO:0000256" key="4">
    <source>
        <dbReference type="ARBA" id="ARBA00022989"/>
    </source>
</evidence>
<feature type="transmembrane region" description="Helical" evidence="7">
    <location>
        <begin position="261"/>
        <end position="282"/>
    </location>
</feature>
<protein>
    <recommendedName>
        <fullName evidence="8">EamA domain-containing protein</fullName>
    </recommendedName>
</protein>
<feature type="transmembrane region" description="Helical" evidence="7">
    <location>
        <begin position="162"/>
        <end position="181"/>
    </location>
</feature>
<feature type="transmembrane region" description="Helical" evidence="7">
    <location>
        <begin position="129"/>
        <end position="150"/>
    </location>
</feature>
<feature type="region of interest" description="Disordered" evidence="6">
    <location>
        <begin position="359"/>
        <end position="382"/>
    </location>
</feature>
<feature type="compositionally biased region" description="Low complexity" evidence="6">
    <location>
        <begin position="62"/>
        <end position="78"/>
    </location>
</feature>
<feature type="transmembrane region" description="Helical" evidence="7">
    <location>
        <begin position="98"/>
        <end position="117"/>
    </location>
</feature>
<evidence type="ECO:0000256" key="3">
    <source>
        <dbReference type="ARBA" id="ARBA00022824"/>
    </source>
</evidence>
<name>A0A5N7BCF7_9EURO</name>
<organism evidence="9 10">
    <name type="scientific">Aspergillus bertholletiae</name>
    <dbReference type="NCBI Taxonomy" id="1226010"/>
    <lineage>
        <taxon>Eukaryota</taxon>
        <taxon>Fungi</taxon>
        <taxon>Dikarya</taxon>
        <taxon>Ascomycota</taxon>
        <taxon>Pezizomycotina</taxon>
        <taxon>Eurotiomycetes</taxon>
        <taxon>Eurotiomycetidae</taxon>
        <taxon>Eurotiales</taxon>
        <taxon>Aspergillaceae</taxon>
        <taxon>Aspergillus</taxon>
        <taxon>Aspergillus subgen. Circumdati</taxon>
    </lineage>
</organism>
<gene>
    <name evidence="9" type="ORF">BDV26DRAFT_259397</name>
</gene>
<dbReference type="OrthoDB" id="306876at2759"/>
<evidence type="ECO:0000256" key="6">
    <source>
        <dbReference type="SAM" id="MobiDB-lite"/>
    </source>
</evidence>
<dbReference type="Pfam" id="PF00892">
    <property type="entry name" value="EamA"/>
    <property type="match status" value="1"/>
</dbReference>
<evidence type="ECO:0000313" key="10">
    <source>
        <dbReference type="Proteomes" id="UP000326198"/>
    </source>
</evidence>
<keyword evidence="2 7" id="KW-0812">Transmembrane</keyword>
<dbReference type="EMBL" id="ML736194">
    <property type="protein sequence ID" value="KAE8379420.1"/>
    <property type="molecule type" value="Genomic_DNA"/>
</dbReference>
<sequence>MTHSSAYNQDGNQHPAEDVRSESGAKSGRRSMFSAVLGWTGNRQNNTHERENEDERRPLLGSSSPMSPSPQSSSSSSSCWGTTWDSAQELWRQGKGMILVMMAQLFGASMNVMTQILERKGRNGEGFHPFQILFARMSITVIVSYLYMWYTKVPHPFGTRPVLHLLLLRAAGGFFGVYGLYYSVQYLPLSEATVLTFLAPILTCYACSLFIPNETFTRKQQLAGVVSLVGVVLIARPFSLFSKGDSPSSGAQPGSEDEYHHILAIIMALMGVMGASCAYSTIRMIGQRCHPLVSVTYFSMFTTTVSTVAILVMPSIALELPGTPLEWTLLLGLGVCGFLLQFLLTAGLSYVPPPRKASTLEPHSQYGSDGNDEPKKASRSSSGSRATSMIYMQMVFALFYDRVVWGSTMSLLSWMGSGLILASAIYVAVVREAPAATTEEDENETN</sequence>
<dbReference type="SUPFAM" id="SSF103481">
    <property type="entry name" value="Multidrug resistance efflux transporter EmrE"/>
    <property type="match status" value="2"/>
</dbReference>
<feature type="domain" description="EamA" evidence="8">
    <location>
        <begin position="95"/>
        <end position="235"/>
    </location>
</feature>
<reference evidence="9 10" key="1">
    <citation type="submission" date="2019-04" db="EMBL/GenBank/DDBJ databases">
        <title>Friends and foes A comparative genomics studyof 23 Aspergillus species from section Flavi.</title>
        <authorList>
            <consortium name="DOE Joint Genome Institute"/>
            <person name="Kjaerbolling I."/>
            <person name="Vesth T."/>
            <person name="Frisvad J.C."/>
            <person name="Nybo J.L."/>
            <person name="Theobald S."/>
            <person name="Kildgaard S."/>
            <person name="Isbrandt T."/>
            <person name="Kuo A."/>
            <person name="Sato A."/>
            <person name="Lyhne E.K."/>
            <person name="Kogle M.E."/>
            <person name="Wiebenga A."/>
            <person name="Kun R.S."/>
            <person name="Lubbers R.J."/>
            <person name="Makela M.R."/>
            <person name="Barry K."/>
            <person name="Chovatia M."/>
            <person name="Clum A."/>
            <person name="Daum C."/>
            <person name="Haridas S."/>
            <person name="He G."/>
            <person name="LaButti K."/>
            <person name="Lipzen A."/>
            <person name="Mondo S."/>
            <person name="Riley R."/>
            <person name="Salamov A."/>
            <person name="Simmons B.A."/>
            <person name="Magnuson J.K."/>
            <person name="Henrissat B."/>
            <person name="Mortensen U.H."/>
            <person name="Larsen T.O."/>
            <person name="Devries R.P."/>
            <person name="Grigoriev I.V."/>
            <person name="Machida M."/>
            <person name="Baker S.E."/>
            <person name="Andersen M.R."/>
        </authorList>
    </citation>
    <scope>NUCLEOTIDE SEQUENCE [LARGE SCALE GENOMIC DNA]</scope>
    <source>
        <strain evidence="9 10">IBT 29228</strain>
    </source>
</reference>
<keyword evidence="4 7" id="KW-1133">Transmembrane helix</keyword>
<dbReference type="InterPro" id="IPR037185">
    <property type="entry name" value="EmrE-like"/>
</dbReference>
<dbReference type="PANTHER" id="PTHR22911">
    <property type="entry name" value="ACYL-MALONYL CONDENSING ENZYME-RELATED"/>
    <property type="match status" value="1"/>
</dbReference>
<dbReference type="PANTHER" id="PTHR22911:SF6">
    <property type="entry name" value="SOLUTE CARRIER FAMILY 35 MEMBER G1"/>
    <property type="match status" value="1"/>
</dbReference>
<evidence type="ECO:0000256" key="2">
    <source>
        <dbReference type="ARBA" id="ARBA00022692"/>
    </source>
</evidence>
<accession>A0A5N7BCF7</accession>
<keyword evidence="10" id="KW-1185">Reference proteome</keyword>
<evidence type="ECO:0000256" key="7">
    <source>
        <dbReference type="SAM" id="Phobius"/>
    </source>
</evidence>
<proteinExistence type="predicted"/>
<feature type="compositionally biased region" description="Polar residues" evidence="6">
    <location>
        <begin position="1"/>
        <end position="12"/>
    </location>
</feature>
<dbReference type="AlphaFoldDB" id="A0A5N7BCF7"/>
<evidence type="ECO:0000256" key="1">
    <source>
        <dbReference type="ARBA" id="ARBA00004477"/>
    </source>
</evidence>
<evidence type="ECO:0000256" key="5">
    <source>
        <dbReference type="ARBA" id="ARBA00023136"/>
    </source>
</evidence>
<feature type="transmembrane region" description="Helical" evidence="7">
    <location>
        <begin position="329"/>
        <end position="351"/>
    </location>
</feature>
<feature type="transmembrane region" description="Helical" evidence="7">
    <location>
        <begin position="411"/>
        <end position="429"/>
    </location>
</feature>
<feature type="transmembrane region" description="Helical" evidence="7">
    <location>
        <begin position="193"/>
        <end position="211"/>
    </location>
</feature>
<feature type="transmembrane region" description="Helical" evidence="7">
    <location>
        <begin position="294"/>
        <end position="317"/>
    </location>
</feature>
<dbReference type="GO" id="GO:0016020">
    <property type="term" value="C:membrane"/>
    <property type="evidence" value="ECO:0007669"/>
    <property type="project" value="UniProtKB-SubCell"/>
</dbReference>
<comment type="subcellular location">
    <subcellularLocation>
        <location evidence="1">Endoplasmic reticulum membrane</location>
        <topology evidence="1">Multi-pass membrane protein</topology>
    </subcellularLocation>
</comment>